<dbReference type="Ensembl" id="ENSSRHT00000094705.1">
    <property type="protein sequence ID" value="ENSSRHP00000092217.1"/>
    <property type="gene ID" value="ENSSRHG00000045502.1"/>
</dbReference>
<protein>
    <recommendedName>
        <fullName evidence="2">Peptidase S1 domain-containing protein</fullName>
    </recommendedName>
</protein>
<evidence type="ECO:0000259" key="2">
    <source>
        <dbReference type="PROSITE" id="PS50240"/>
    </source>
</evidence>
<dbReference type="GO" id="GO:0006508">
    <property type="term" value="P:proteolysis"/>
    <property type="evidence" value="ECO:0007669"/>
    <property type="project" value="InterPro"/>
</dbReference>
<dbReference type="Gene3D" id="2.40.10.10">
    <property type="entry name" value="Trypsin-like serine proteases"/>
    <property type="match status" value="1"/>
</dbReference>
<reference evidence="3" key="2">
    <citation type="submission" date="2025-09" db="UniProtKB">
        <authorList>
            <consortium name="Ensembl"/>
        </authorList>
    </citation>
    <scope>IDENTIFICATION</scope>
</reference>
<reference evidence="3" key="1">
    <citation type="submission" date="2025-08" db="UniProtKB">
        <authorList>
            <consortium name="Ensembl"/>
        </authorList>
    </citation>
    <scope>IDENTIFICATION</scope>
</reference>
<dbReference type="InterPro" id="IPR009003">
    <property type="entry name" value="Peptidase_S1_PA"/>
</dbReference>
<dbReference type="InterPro" id="IPR018114">
    <property type="entry name" value="TRYPSIN_HIS"/>
</dbReference>
<dbReference type="InterPro" id="IPR043504">
    <property type="entry name" value="Peptidase_S1_PA_chymotrypsin"/>
</dbReference>
<evidence type="ECO:0000313" key="4">
    <source>
        <dbReference type="Proteomes" id="UP000472270"/>
    </source>
</evidence>
<dbReference type="PROSITE" id="PS00134">
    <property type="entry name" value="TRYPSIN_HIS"/>
    <property type="match status" value="1"/>
</dbReference>
<organism evidence="3 4">
    <name type="scientific">Sinocyclocheilus rhinocerous</name>
    <dbReference type="NCBI Taxonomy" id="307959"/>
    <lineage>
        <taxon>Eukaryota</taxon>
        <taxon>Metazoa</taxon>
        <taxon>Chordata</taxon>
        <taxon>Craniata</taxon>
        <taxon>Vertebrata</taxon>
        <taxon>Euteleostomi</taxon>
        <taxon>Actinopterygii</taxon>
        <taxon>Neopterygii</taxon>
        <taxon>Teleostei</taxon>
        <taxon>Ostariophysi</taxon>
        <taxon>Cypriniformes</taxon>
        <taxon>Cyprinidae</taxon>
        <taxon>Cyprininae</taxon>
        <taxon>Sinocyclocheilus</taxon>
    </lineage>
</organism>
<feature type="domain" description="Peptidase S1" evidence="2">
    <location>
        <begin position="21"/>
        <end position="65"/>
    </location>
</feature>
<dbReference type="PROSITE" id="PS50240">
    <property type="entry name" value="TRYPSIN_DOM"/>
    <property type="match status" value="1"/>
</dbReference>
<sequence length="103" mass="11340">MELRGFSFLSDCGKQQSASRIIGGSTSQIGQWPWQVSLHYSGSHVCGGSLVSPDFVVSAAHCFQGLVFTHSANVSKLHEAVFQKRPSLHSAQIYFKFIHLEDT</sequence>
<dbReference type="PANTHER" id="PTHR24252">
    <property type="entry name" value="ACROSIN-RELATED"/>
    <property type="match status" value="1"/>
</dbReference>
<dbReference type="InterPro" id="IPR001254">
    <property type="entry name" value="Trypsin_dom"/>
</dbReference>
<keyword evidence="1" id="KW-1015">Disulfide bond</keyword>
<evidence type="ECO:0000256" key="1">
    <source>
        <dbReference type="ARBA" id="ARBA00023157"/>
    </source>
</evidence>
<dbReference type="AlphaFoldDB" id="A0A673MR54"/>
<evidence type="ECO:0000313" key="3">
    <source>
        <dbReference type="Ensembl" id="ENSSRHP00000092217.1"/>
    </source>
</evidence>
<accession>A0A673MR54</accession>
<keyword evidence="4" id="KW-1185">Reference proteome</keyword>
<dbReference type="PANTHER" id="PTHR24252:SF7">
    <property type="entry name" value="HYALIN"/>
    <property type="match status" value="1"/>
</dbReference>
<dbReference type="GO" id="GO:0004252">
    <property type="term" value="F:serine-type endopeptidase activity"/>
    <property type="evidence" value="ECO:0007669"/>
    <property type="project" value="InterPro"/>
</dbReference>
<name>A0A673MR54_9TELE</name>
<dbReference type="Pfam" id="PF00089">
    <property type="entry name" value="Trypsin"/>
    <property type="match status" value="1"/>
</dbReference>
<proteinExistence type="predicted"/>
<dbReference type="Proteomes" id="UP000472270">
    <property type="component" value="Unassembled WGS sequence"/>
</dbReference>
<dbReference type="SUPFAM" id="SSF50494">
    <property type="entry name" value="Trypsin-like serine proteases"/>
    <property type="match status" value="1"/>
</dbReference>